<name>A0A9P4N121_9PLEO</name>
<evidence type="ECO:0000256" key="1">
    <source>
        <dbReference type="SAM" id="MobiDB-lite"/>
    </source>
</evidence>
<reference evidence="4" key="1">
    <citation type="journal article" date="2020" name="Stud. Mycol.">
        <title>101 Dothideomycetes genomes: A test case for predicting lifestyles and emergence of pathogens.</title>
        <authorList>
            <person name="Haridas S."/>
            <person name="Albert R."/>
            <person name="Binder M."/>
            <person name="Bloem J."/>
            <person name="LaButti K."/>
            <person name="Salamov A."/>
            <person name="Andreopoulos B."/>
            <person name="Baker S."/>
            <person name="Barry K."/>
            <person name="Bills G."/>
            <person name="Bluhm B."/>
            <person name="Cannon C."/>
            <person name="Castanera R."/>
            <person name="Culley D."/>
            <person name="Daum C."/>
            <person name="Ezra D."/>
            <person name="Gonzalez J."/>
            <person name="Henrissat B."/>
            <person name="Kuo A."/>
            <person name="Liang C."/>
            <person name="Lipzen A."/>
            <person name="Lutzoni F."/>
            <person name="Magnuson J."/>
            <person name="Mondo S."/>
            <person name="Nolan M."/>
            <person name="Ohm R."/>
            <person name="Pangilinan J."/>
            <person name="Park H.-J."/>
            <person name="Ramirez L."/>
            <person name="Alfaro M."/>
            <person name="Sun H."/>
            <person name="Tritt A."/>
            <person name="Yoshinaga Y."/>
            <person name="Zwiers L.-H."/>
            <person name="Turgeon B."/>
            <person name="Goodwin S."/>
            <person name="Spatafora J."/>
            <person name="Crous P."/>
            <person name="Grigoriev I."/>
        </authorList>
    </citation>
    <scope>NUCLEOTIDE SEQUENCE [LARGE SCALE GENOMIC DNA]</scope>
    <source>
        <strain evidence="4">CBS 304.66</strain>
    </source>
</reference>
<evidence type="ECO:0000313" key="3">
    <source>
        <dbReference type="EMBL" id="KAF2261927.1"/>
    </source>
</evidence>
<evidence type="ECO:0000259" key="2">
    <source>
        <dbReference type="Pfam" id="PF00583"/>
    </source>
</evidence>
<feature type="domain" description="N-acetyltransferase" evidence="2">
    <location>
        <begin position="161"/>
        <end position="216"/>
    </location>
</feature>
<dbReference type="OrthoDB" id="410198at2759"/>
<feature type="compositionally biased region" description="Basic and acidic residues" evidence="1">
    <location>
        <begin position="119"/>
        <end position="129"/>
    </location>
</feature>
<keyword evidence="4" id="KW-1185">Reference proteome</keyword>
<dbReference type="Gene3D" id="3.40.630.30">
    <property type="match status" value="1"/>
</dbReference>
<dbReference type="PANTHER" id="PTHR42791:SF14">
    <property type="entry name" value="N-ACETYLTRANSFERASE DOMAIN-CONTAINING PROTEIN"/>
    <property type="match status" value="1"/>
</dbReference>
<dbReference type="SUPFAM" id="SSF55729">
    <property type="entry name" value="Acyl-CoA N-acyltransferases (Nat)"/>
    <property type="match status" value="1"/>
</dbReference>
<proteinExistence type="predicted"/>
<dbReference type="Pfam" id="PF00583">
    <property type="entry name" value="Acetyltransf_1"/>
    <property type="match status" value="1"/>
</dbReference>
<dbReference type="Proteomes" id="UP000800093">
    <property type="component" value="Unassembled WGS sequence"/>
</dbReference>
<organism evidence="3 4">
    <name type="scientific">Lojkania enalia</name>
    <dbReference type="NCBI Taxonomy" id="147567"/>
    <lineage>
        <taxon>Eukaryota</taxon>
        <taxon>Fungi</taxon>
        <taxon>Dikarya</taxon>
        <taxon>Ascomycota</taxon>
        <taxon>Pezizomycotina</taxon>
        <taxon>Dothideomycetes</taxon>
        <taxon>Pleosporomycetidae</taxon>
        <taxon>Pleosporales</taxon>
        <taxon>Pleosporales incertae sedis</taxon>
        <taxon>Lojkania</taxon>
    </lineage>
</organism>
<protein>
    <recommendedName>
        <fullName evidence="2">N-acetyltransferase domain-containing protein</fullName>
    </recommendedName>
</protein>
<dbReference type="InterPro" id="IPR000182">
    <property type="entry name" value="GNAT_dom"/>
</dbReference>
<sequence>MVFILAPIREEDTLSWTRVRAQAYRGPTNDLVHTGPISEESIMKVAEDRRREIGRPNTWQWKIVDTELSPSDGDPEDNGGKTIAVAVWSAHNIPPLESENMNGARVGNSDSVDQPTSDPTERAEPKEDNAPPFIPPEVKIEVLQGLFNPIRAAKEEIMGTKPYMMLNALATLWEHHKRGAGSMLIQWGVDKADELGVEAYLDGTTIGKSLYEKHGFEVAKEVVFDRTEFGGEGQESHWCMVRKPKEQSDT</sequence>
<dbReference type="InterPro" id="IPR016181">
    <property type="entry name" value="Acyl_CoA_acyltransferase"/>
</dbReference>
<comment type="caution">
    <text evidence="3">The sequence shown here is derived from an EMBL/GenBank/DDBJ whole genome shotgun (WGS) entry which is preliminary data.</text>
</comment>
<feature type="compositionally biased region" description="Polar residues" evidence="1">
    <location>
        <begin position="108"/>
        <end position="118"/>
    </location>
</feature>
<dbReference type="EMBL" id="ML986647">
    <property type="protein sequence ID" value="KAF2261927.1"/>
    <property type="molecule type" value="Genomic_DNA"/>
</dbReference>
<gene>
    <name evidence="3" type="ORF">CC78DRAFT_336922</name>
</gene>
<accession>A0A9P4N121</accession>
<dbReference type="PANTHER" id="PTHR42791">
    <property type="entry name" value="GNAT FAMILY ACETYLTRANSFERASE"/>
    <property type="match status" value="1"/>
</dbReference>
<feature type="region of interest" description="Disordered" evidence="1">
    <location>
        <begin position="95"/>
        <end position="134"/>
    </location>
</feature>
<evidence type="ECO:0000313" key="4">
    <source>
        <dbReference type="Proteomes" id="UP000800093"/>
    </source>
</evidence>
<dbReference type="GO" id="GO:0016747">
    <property type="term" value="F:acyltransferase activity, transferring groups other than amino-acyl groups"/>
    <property type="evidence" value="ECO:0007669"/>
    <property type="project" value="InterPro"/>
</dbReference>
<dbReference type="AlphaFoldDB" id="A0A9P4N121"/>
<dbReference type="InterPro" id="IPR052523">
    <property type="entry name" value="Trichothecene_AcTrans"/>
</dbReference>